<organism evidence="1 2">
    <name type="scientific">Lunasporangiospora selenospora</name>
    <dbReference type="NCBI Taxonomy" id="979761"/>
    <lineage>
        <taxon>Eukaryota</taxon>
        <taxon>Fungi</taxon>
        <taxon>Fungi incertae sedis</taxon>
        <taxon>Mucoromycota</taxon>
        <taxon>Mortierellomycotina</taxon>
        <taxon>Mortierellomycetes</taxon>
        <taxon>Mortierellales</taxon>
        <taxon>Mortierellaceae</taxon>
        <taxon>Lunasporangiospora</taxon>
    </lineage>
</organism>
<comment type="caution">
    <text evidence="1">The sequence shown here is derived from an EMBL/GenBank/DDBJ whole genome shotgun (WGS) entry which is preliminary data.</text>
</comment>
<evidence type="ECO:0000313" key="2">
    <source>
        <dbReference type="Proteomes" id="UP000780801"/>
    </source>
</evidence>
<dbReference type="EMBL" id="JAABOA010005549">
    <property type="protein sequence ID" value="KAF9576122.1"/>
    <property type="molecule type" value="Genomic_DNA"/>
</dbReference>
<gene>
    <name evidence="1" type="ORF">BGW38_008166</name>
</gene>
<keyword evidence="2" id="KW-1185">Reference proteome</keyword>
<reference evidence="1" key="1">
    <citation type="journal article" date="2020" name="Fungal Divers.">
        <title>Resolving the Mortierellaceae phylogeny through synthesis of multi-gene phylogenetics and phylogenomics.</title>
        <authorList>
            <person name="Vandepol N."/>
            <person name="Liber J."/>
            <person name="Desiro A."/>
            <person name="Na H."/>
            <person name="Kennedy M."/>
            <person name="Barry K."/>
            <person name="Grigoriev I.V."/>
            <person name="Miller A.N."/>
            <person name="O'Donnell K."/>
            <person name="Stajich J.E."/>
            <person name="Bonito G."/>
        </authorList>
    </citation>
    <scope>NUCLEOTIDE SEQUENCE</scope>
    <source>
        <strain evidence="1">KOD1015</strain>
    </source>
</reference>
<protein>
    <submittedName>
        <fullName evidence="1">Uncharacterized protein</fullName>
    </submittedName>
</protein>
<evidence type="ECO:0000313" key="1">
    <source>
        <dbReference type="EMBL" id="KAF9576122.1"/>
    </source>
</evidence>
<accession>A0A9P6K9A9</accession>
<feature type="non-terminal residue" evidence="1">
    <location>
        <position position="163"/>
    </location>
</feature>
<dbReference type="AlphaFoldDB" id="A0A9P6K9A9"/>
<sequence>SYDCRDGRDNNYDIFQSVYYPGILYGTVEAYSVQGGNDCGVFVSSGNRCANSGHVPLITAAKLQIPSCKTPSLCFAMEQERSKARDNLDDLDDLIDAWAWTDIENDRSWVLVPGTFDESDFKKSKLSGRFEDFAKSNYTFYGPYSQLYDKKRWVYREANDNPN</sequence>
<name>A0A9P6K9A9_9FUNG</name>
<dbReference type="Proteomes" id="UP000780801">
    <property type="component" value="Unassembled WGS sequence"/>
</dbReference>
<proteinExistence type="predicted"/>